<comment type="caution">
    <text evidence="1">The sequence shown here is derived from an EMBL/GenBank/DDBJ whole genome shotgun (WGS) entry which is preliminary data.</text>
</comment>
<keyword evidence="2" id="KW-1185">Reference proteome</keyword>
<evidence type="ECO:0000313" key="2">
    <source>
        <dbReference type="Proteomes" id="UP000599312"/>
    </source>
</evidence>
<proteinExistence type="predicted"/>
<protein>
    <submittedName>
        <fullName evidence="1">Uncharacterized protein</fullName>
    </submittedName>
</protein>
<name>A0A931FUG1_9HYPH</name>
<organism evidence="1 2">
    <name type="scientific">Microvirga alba</name>
    <dbReference type="NCBI Taxonomy" id="2791025"/>
    <lineage>
        <taxon>Bacteria</taxon>
        <taxon>Pseudomonadati</taxon>
        <taxon>Pseudomonadota</taxon>
        <taxon>Alphaproteobacteria</taxon>
        <taxon>Hyphomicrobiales</taxon>
        <taxon>Methylobacteriaceae</taxon>
        <taxon>Microvirga</taxon>
    </lineage>
</organism>
<dbReference type="AlphaFoldDB" id="A0A931FUG1"/>
<dbReference type="RefSeq" id="WP_196273575.1">
    <property type="nucleotide sequence ID" value="NZ_JADQDO010000016.1"/>
</dbReference>
<evidence type="ECO:0000313" key="1">
    <source>
        <dbReference type="EMBL" id="MBF9235581.1"/>
    </source>
</evidence>
<accession>A0A931FUG1</accession>
<reference evidence="1" key="1">
    <citation type="submission" date="2020-11" db="EMBL/GenBank/DDBJ databases">
        <authorList>
            <person name="Kim M.K."/>
        </authorList>
    </citation>
    <scope>NUCLEOTIDE SEQUENCE</scope>
    <source>
        <strain evidence="1">BT350</strain>
    </source>
</reference>
<sequence>MPIMENLIAHLFLARELAHRAHLQTRSFAQHVALGDFYGAIGDRADAIAEAYQGRFGVLLSVPMLTGNPDAPIIDTLRAHVEWISSQRYVAVSRDETAIQNLIDEAVGAYLSTIYKLQFLA</sequence>
<dbReference type="EMBL" id="JADQDO010000016">
    <property type="protein sequence ID" value="MBF9235581.1"/>
    <property type="molecule type" value="Genomic_DNA"/>
</dbReference>
<dbReference type="InterPro" id="IPR043876">
    <property type="entry name" value="DUF5856"/>
</dbReference>
<dbReference type="Proteomes" id="UP000599312">
    <property type="component" value="Unassembled WGS sequence"/>
</dbReference>
<dbReference type="Pfam" id="PF19174">
    <property type="entry name" value="DUF5856"/>
    <property type="match status" value="1"/>
</dbReference>
<gene>
    <name evidence="1" type="ORF">I2H38_19650</name>
</gene>